<organism evidence="1 2">
    <name type="scientific">Cymbomonas tetramitiformis</name>
    <dbReference type="NCBI Taxonomy" id="36881"/>
    <lineage>
        <taxon>Eukaryota</taxon>
        <taxon>Viridiplantae</taxon>
        <taxon>Chlorophyta</taxon>
        <taxon>Pyramimonadophyceae</taxon>
        <taxon>Pyramimonadales</taxon>
        <taxon>Pyramimonadaceae</taxon>
        <taxon>Cymbomonas</taxon>
    </lineage>
</organism>
<evidence type="ECO:0000313" key="1">
    <source>
        <dbReference type="EMBL" id="KAK3264015.1"/>
    </source>
</evidence>
<comment type="caution">
    <text evidence="1">The sequence shown here is derived from an EMBL/GenBank/DDBJ whole genome shotgun (WGS) entry which is preliminary data.</text>
</comment>
<dbReference type="AlphaFoldDB" id="A0AAE0FQX3"/>
<dbReference type="EMBL" id="LGRX02014857">
    <property type="protein sequence ID" value="KAK3264015.1"/>
    <property type="molecule type" value="Genomic_DNA"/>
</dbReference>
<dbReference type="Proteomes" id="UP001190700">
    <property type="component" value="Unassembled WGS sequence"/>
</dbReference>
<accession>A0AAE0FQX3</accession>
<keyword evidence="2" id="KW-1185">Reference proteome</keyword>
<protein>
    <submittedName>
        <fullName evidence="1">Uncharacterized protein</fullName>
    </submittedName>
</protein>
<proteinExistence type="predicted"/>
<name>A0AAE0FQX3_9CHLO</name>
<sequence>MVTDPTSKEARLATAQRLLRHGARLTPAIAAALQQQGGLTVLLEVEHLLHRLSAAGNKATAEWLLITVGLLPLPENPVHAHQLAPMADALVFATDAEGSTPRDLVPLSHARGPELHRLLRDVELVFEELAAGQDVAADAGVQDGGRRKVLPPSAAPHSVGSYQVVHAGRSLEVSDVSSTWFGLPQRAWCGAVGRPTYLCTARANENAVRQ</sequence>
<gene>
    <name evidence="1" type="ORF">CYMTET_27216</name>
</gene>
<evidence type="ECO:0000313" key="2">
    <source>
        <dbReference type="Proteomes" id="UP001190700"/>
    </source>
</evidence>
<reference evidence="1 2" key="1">
    <citation type="journal article" date="2015" name="Genome Biol. Evol.">
        <title>Comparative Genomics of a Bacterivorous Green Alga Reveals Evolutionary Causalities and Consequences of Phago-Mixotrophic Mode of Nutrition.</title>
        <authorList>
            <person name="Burns J.A."/>
            <person name="Paasch A."/>
            <person name="Narechania A."/>
            <person name="Kim E."/>
        </authorList>
    </citation>
    <scope>NUCLEOTIDE SEQUENCE [LARGE SCALE GENOMIC DNA]</scope>
    <source>
        <strain evidence="1 2">PLY_AMNH</strain>
    </source>
</reference>